<evidence type="ECO:0000313" key="2">
    <source>
        <dbReference type="Proteomes" id="UP000639010"/>
    </source>
</evidence>
<organism evidence="1 2">
    <name type="scientific">Desulfomicrobium macestii</name>
    <dbReference type="NCBI Taxonomy" id="90731"/>
    <lineage>
        <taxon>Bacteria</taxon>
        <taxon>Pseudomonadati</taxon>
        <taxon>Thermodesulfobacteriota</taxon>
        <taxon>Desulfovibrionia</taxon>
        <taxon>Desulfovibrionales</taxon>
        <taxon>Desulfomicrobiaceae</taxon>
        <taxon>Desulfomicrobium</taxon>
    </lineage>
</organism>
<dbReference type="Proteomes" id="UP000639010">
    <property type="component" value="Unassembled WGS sequence"/>
</dbReference>
<proteinExistence type="predicted"/>
<dbReference type="RefSeq" id="WP_192623819.1">
    <property type="nucleotide sequence ID" value="NZ_JADBGG010000016.1"/>
</dbReference>
<gene>
    <name evidence="1" type="ORF">H4684_002304</name>
</gene>
<accession>A0ABR9H4K4</accession>
<dbReference type="Pfam" id="PF21822">
    <property type="entry name" value="Phage_TAC_15"/>
    <property type="match status" value="1"/>
</dbReference>
<evidence type="ECO:0000313" key="1">
    <source>
        <dbReference type="EMBL" id="MBE1425647.1"/>
    </source>
</evidence>
<protein>
    <recommendedName>
        <fullName evidence="3">Bacteriophage protein</fullName>
    </recommendedName>
</protein>
<keyword evidence="2" id="KW-1185">Reference proteome</keyword>
<reference evidence="1 2" key="1">
    <citation type="submission" date="2020-10" db="EMBL/GenBank/DDBJ databases">
        <title>Genomic Encyclopedia of Type Strains, Phase IV (KMG-IV): sequencing the most valuable type-strain genomes for metagenomic binning, comparative biology and taxonomic classification.</title>
        <authorList>
            <person name="Goeker M."/>
        </authorList>
    </citation>
    <scope>NUCLEOTIDE SEQUENCE [LARGE SCALE GENOMIC DNA]</scope>
    <source>
        <strain evidence="1 2">DSM 4194</strain>
    </source>
</reference>
<name>A0ABR9H4K4_9BACT</name>
<dbReference type="EMBL" id="JADBGG010000016">
    <property type="protein sequence ID" value="MBE1425647.1"/>
    <property type="molecule type" value="Genomic_DNA"/>
</dbReference>
<sequence>MEFSVKDRVFRAGKMDAFQQLHVVRRLAPCLGKLAGLAGSDLELKKDDAGNVVDVAGDIGPVVSSLAEAVAALSDADAEYVINACLEAAECKNPGGGWAPVRKGGTTMYSLSLPAMLTISAKVMAVNLSDFFADLPSLSGLGGMLRKMSHG</sequence>
<evidence type="ECO:0008006" key="3">
    <source>
        <dbReference type="Google" id="ProtNLM"/>
    </source>
</evidence>
<dbReference type="InterPro" id="IPR049156">
    <property type="entry name" value="Phage_chap_TAC_15-like"/>
</dbReference>
<comment type="caution">
    <text evidence="1">The sequence shown here is derived from an EMBL/GenBank/DDBJ whole genome shotgun (WGS) entry which is preliminary data.</text>
</comment>